<keyword evidence="7" id="KW-1185">Reference proteome</keyword>
<dbReference type="SMART" id="SM00064">
    <property type="entry name" value="FYVE"/>
    <property type="match status" value="1"/>
</dbReference>
<dbReference type="Gene3D" id="3.30.40.10">
    <property type="entry name" value="Zinc/RING finger domain, C3HC4 (zinc finger)"/>
    <property type="match status" value="1"/>
</dbReference>
<dbReference type="SUPFAM" id="SSF57903">
    <property type="entry name" value="FYVE/PHD zinc finger"/>
    <property type="match status" value="1"/>
</dbReference>
<dbReference type="Proteomes" id="UP000054408">
    <property type="component" value="Unassembled WGS sequence"/>
</dbReference>
<evidence type="ECO:0000256" key="4">
    <source>
        <dbReference type="PROSITE-ProRule" id="PRU00091"/>
    </source>
</evidence>
<evidence type="ECO:0000256" key="1">
    <source>
        <dbReference type="ARBA" id="ARBA00022723"/>
    </source>
</evidence>
<dbReference type="PANTHER" id="PTHR23164:SF30">
    <property type="entry name" value="EARLY ENDOSOME ANTIGEN 1"/>
    <property type="match status" value="1"/>
</dbReference>
<evidence type="ECO:0000313" key="6">
    <source>
        <dbReference type="EMBL" id="KNC54426.1"/>
    </source>
</evidence>
<keyword evidence="2 4" id="KW-0863">Zinc-finger</keyword>
<reference evidence="6 7" key="1">
    <citation type="submission" date="2010-05" db="EMBL/GenBank/DDBJ databases">
        <title>The Genome Sequence of Thecamonas trahens ATCC 50062.</title>
        <authorList>
            <consortium name="The Broad Institute Genome Sequencing Platform"/>
            <person name="Russ C."/>
            <person name="Cuomo C."/>
            <person name="Shea T."/>
            <person name="Young S.K."/>
            <person name="Zeng Q."/>
            <person name="Koehrsen M."/>
            <person name="Haas B."/>
            <person name="Borodovsky M."/>
            <person name="Guigo R."/>
            <person name="Alvarado L."/>
            <person name="Berlin A."/>
            <person name="Bochicchio J."/>
            <person name="Borenstein D."/>
            <person name="Chapman S."/>
            <person name="Chen Z."/>
            <person name="Freedman E."/>
            <person name="Gellesch M."/>
            <person name="Goldberg J."/>
            <person name="Griggs A."/>
            <person name="Gujja S."/>
            <person name="Heilman E."/>
            <person name="Heiman D."/>
            <person name="Hepburn T."/>
            <person name="Howarth C."/>
            <person name="Jen D."/>
            <person name="Larson L."/>
            <person name="Mehta T."/>
            <person name="Park D."/>
            <person name="Pearson M."/>
            <person name="Roberts A."/>
            <person name="Saif S."/>
            <person name="Shenoy N."/>
            <person name="Sisk P."/>
            <person name="Stolte C."/>
            <person name="Sykes S."/>
            <person name="Thomson T."/>
            <person name="Walk T."/>
            <person name="White J."/>
            <person name="Yandava C."/>
            <person name="Burger G."/>
            <person name="Gray M.W."/>
            <person name="Holland P.W.H."/>
            <person name="King N."/>
            <person name="Lang F.B.F."/>
            <person name="Roger A.J."/>
            <person name="Ruiz-Trillo I."/>
            <person name="Lander E."/>
            <person name="Nusbaum C."/>
        </authorList>
    </citation>
    <scope>NUCLEOTIDE SEQUENCE [LARGE SCALE GENOMIC DNA]</scope>
    <source>
        <strain evidence="6 7">ATCC 50062</strain>
    </source>
</reference>
<dbReference type="GeneID" id="25568448"/>
<dbReference type="PROSITE" id="PS50178">
    <property type="entry name" value="ZF_FYVE"/>
    <property type="match status" value="1"/>
</dbReference>
<dbReference type="Pfam" id="PF01363">
    <property type="entry name" value="FYVE"/>
    <property type="match status" value="1"/>
</dbReference>
<dbReference type="RefSeq" id="XP_013753721.1">
    <property type="nucleotide sequence ID" value="XM_013898267.1"/>
</dbReference>
<dbReference type="EMBL" id="GL349489">
    <property type="protein sequence ID" value="KNC54426.1"/>
    <property type="molecule type" value="Genomic_DNA"/>
</dbReference>
<evidence type="ECO:0000256" key="2">
    <source>
        <dbReference type="ARBA" id="ARBA00022771"/>
    </source>
</evidence>
<gene>
    <name evidence="6" type="ORF">AMSG_10159</name>
</gene>
<dbReference type="eggNOG" id="KOG1729">
    <property type="taxonomic scope" value="Eukaryota"/>
</dbReference>
<dbReference type="InterPro" id="IPR011011">
    <property type="entry name" value="Znf_FYVE_PHD"/>
</dbReference>
<accession>A0A0L0DQY1</accession>
<dbReference type="OrthoDB" id="10018316at2759"/>
<evidence type="ECO:0000256" key="3">
    <source>
        <dbReference type="ARBA" id="ARBA00022833"/>
    </source>
</evidence>
<name>A0A0L0DQY1_THETB</name>
<dbReference type="PANTHER" id="PTHR23164">
    <property type="entry name" value="EARLY ENDOSOME ANTIGEN 1"/>
    <property type="match status" value="1"/>
</dbReference>
<evidence type="ECO:0000313" key="7">
    <source>
        <dbReference type="Proteomes" id="UP000054408"/>
    </source>
</evidence>
<proteinExistence type="predicted"/>
<dbReference type="CDD" id="cd15760">
    <property type="entry name" value="FYVE_scVPS27p_like"/>
    <property type="match status" value="1"/>
</dbReference>
<organism evidence="6 7">
    <name type="scientific">Thecamonas trahens ATCC 50062</name>
    <dbReference type="NCBI Taxonomy" id="461836"/>
    <lineage>
        <taxon>Eukaryota</taxon>
        <taxon>Apusozoa</taxon>
        <taxon>Apusomonadida</taxon>
        <taxon>Apusomonadidae</taxon>
        <taxon>Thecamonas</taxon>
    </lineage>
</organism>
<keyword evidence="3" id="KW-0862">Zinc</keyword>
<dbReference type="InterPro" id="IPR017455">
    <property type="entry name" value="Znf_FYVE-rel"/>
</dbReference>
<dbReference type="AlphaFoldDB" id="A0A0L0DQY1"/>
<dbReference type="GO" id="GO:0008270">
    <property type="term" value="F:zinc ion binding"/>
    <property type="evidence" value="ECO:0007669"/>
    <property type="project" value="UniProtKB-KW"/>
</dbReference>
<dbReference type="InterPro" id="IPR013083">
    <property type="entry name" value="Znf_RING/FYVE/PHD"/>
</dbReference>
<evidence type="ECO:0000259" key="5">
    <source>
        <dbReference type="PROSITE" id="PS50178"/>
    </source>
</evidence>
<dbReference type="InterPro" id="IPR000306">
    <property type="entry name" value="Znf_FYVE"/>
</dbReference>
<protein>
    <recommendedName>
        <fullName evidence="5">FYVE-type domain-containing protein</fullName>
    </recommendedName>
</protein>
<keyword evidence="1" id="KW-0479">Metal-binding</keyword>
<feature type="domain" description="FYVE-type" evidence="5">
    <location>
        <begin position="25"/>
        <end position="76"/>
    </location>
</feature>
<sequence>MAGKKPTREHWRPNESATHCSHPGCGTAFTFFSRRHHCRKCGNIFCSSHCTKELQLNQDAEPCLADGTFCRVCDPCHAIGYSEVLPLSAAAAAAAAATSTEAAAAAAGLPIDAAHARHHNPSHPSYGGLPVAMAVPVDVGPARFALANPEHVPSEVATDAGEAVAVGSVIDDVRTVFDNLNLVAELVHQLPTLEAKFEVVIENRSALDAGLPILNHALTLFSALLDGDSLRDAPSVYNYFVLASKDIAAAIDWLGRIDDVVLSAPIAAPATAAAVAANELSGGAGAGAGSCSDSDSESHDLVAAPAAATLPPSRPAPAFTPAPPAAVSDNTTTSAVATLVAKHEADVEATVTSLLGASDADREALQQQLRYQRKRLRADAARVAAMDASVLAEDDRLRFSQRLASVGEYLEGYAASVLAAGFEDVTGRVSALEESFYNLLTALDALDSSDEAGAAAISADIKEAGKKYASYRSELSAAAASAASPITADEAARGIDRIEDLQENLAELIRTCEKKFGSLVNFGRTGGDDASSSRLQSARIVHAQVADDMFRL</sequence>
<dbReference type="STRING" id="461836.A0A0L0DQY1"/>